<gene>
    <name evidence="2" type="ORF">LACBIDRAFT_304423</name>
</gene>
<dbReference type="InParanoid" id="B0DLL4"/>
<evidence type="ECO:0000313" key="3">
    <source>
        <dbReference type="Proteomes" id="UP000001194"/>
    </source>
</evidence>
<dbReference type="HOGENOM" id="CLU_439444_0_0_1"/>
<reference evidence="2 3" key="1">
    <citation type="journal article" date="2008" name="Nature">
        <title>The genome of Laccaria bicolor provides insights into mycorrhizal symbiosis.</title>
        <authorList>
            <person name="Martin F."/>
            <person name="Aerts A."/>
            <person name="Ahren D."/>
            <person name="Brun A."/>
            <person name="Danchin E.G.J."/>
            <person name="Duchaussoy F."/>
            <person name="Gibon J."/>
            <person name="Kohler A."/>
            <person name="Lindquist E."/>
            <person name="Pereda V."/>
            <person name="Salamov A."/>
            <person name="Shapiro H.J."/>
            <person name="Wuyts J."/>
            <person name="Blaudez D."/>
            <person name="Buee M."/>
            <person name="Brokstein P."/>
            <person name="Canbaeck B."/>
            <person name="Cohen D."/>
            <person name="Courty P.E."/>
            <person name="Coutinho P.M."/>
            <person name="Delaruelle C."/>
            <person name="Detter J.C."/>
            <person name="Deveau A."/>
            <person name="DiFazio S."/>
            <person name="Duplessis S."/>
            <person name="Fraissinet-Tachet L."/>
            <person name="Lucic E."/>
            <person name="Frey-Klett P."/>
            <person name="Fourrey C."/>
            <person name="Feussner I."/>
            <person name="Gay G."/>
            <person name="Grimwood J."/>
            <person name="Hoegger P.J."/>
            <person name="Jain P."/>
            <person name="Kilaru S."/>
            <person name="Labbe J."/>
            <person name="Lin Y.C."/>
            <person name="Legue V."/>
            <person name="Le Tacon F."/>
            <person name="Marmeisse R."/>
            <person name="Melayah D."/>
            <person name="Montanini B."/>
            <person name="Muratet M."/>
            <person name="Nehls U."/>
            <person name="Niculita-Hirzel H."/>
            <person name="Oudot-Le Secq M.P."/>
            <person name="Peter M."/>
            <person name="Quesneville H."/>
            <person name="Rajashekar B."/>
            <person name="Reich M."/>
            <person name="Rouhier N."/>
            <person name="Schmutz J."/>
            <person name="Yin T."/>
            <person name="Chalot M."/>
            <person name="Henrissat B."/>
            <person name="Kuees U."/>
            <person name="Lucas S."/>
            <person name="Van de Peer Y."/>
            <person name="Podila G.K."/>
            <person name="Polle A."/>
            <person name="Pukkila P.J."/>
            <person name="Richardson P.M."/>
            <person name="Rouze P."/>
            <person name="Sanders I.R."/>
            <person name="Stajich J.E."/>
            <person name="Tunlid A."/>
            <person name="Tuskan G."/>
            <person name="Grigoriev I.V."/>
        </authorList>
    </citation>
    <scope>NUCLEOTIDE SEQUENCE [LARGE SCALE GENOMIC DNA]</scope>
    <source>
        <strain evidence="3">S238N-H82 / ATCC MYA-4686</strain>
    </source>
</reference>
<dbReference type="GeneID" id="6080392"/>
<name>B0DLL4_LACBS</name>
<dbReference type="Proteomes" id="UP000001194">
    <property type="component" value="Unassembled WGS sequence"/>
</dbReference>
<protein>
    <submittedName>
        <fullName evidence="2">Predicted protein</fullName>
    </submittedName>
</protein>
<organism evidence="3">
    <name type="scientific">Laccaria bicolor (strain S238N-H82 / ATCC MYA-4686)</name>
    <name type="common">Bicoloured deceiver</name>
    <name type="synonym">Laccaria laccata var. bicolor</name>
    <dbReference type="NCBI Taxonomy" id="486041"/>
    <lineage>
        <taxon>Eukaryota</taxon>
        <taxon>Fungi</taxon>
        <taxon>Dikarya</taxon>
        <taxon>Basidiomycota</taxon>
        <taxon>Agaricomycotina</taxon>
        <taxon>Agaricomycetes</taxon>
        <taxon>Agaricomycetidae</taxon>
        <taxon>Agaricales</taxon>
        <taxon>Agaricineae</taxon>
        <taxon>Hydnangiaceae</taxon>
        <taxon>Laccaria</taxon>
    </lineage>
</organism>
<feature type="coiled-coil region" evidence="1">
    <location>
        <begin position="35"/>
        <end position="72"/>
    </location>
</feature>
<dbReference type="EMBL" id="DS547117">
    <property type="protein sequence ID" value="EDR04588.1"/>
    <property type="molecule type" value="Genomic_DNA"/>
</dbReference>
<evidence type="ECO:0000313" key="2">
    <source>
        <dbReference type="EMBL" id="EDR04588.1"/>
    </source>
</evidence>
<keyword evidence="1" id="KW-0175">Coiled coil</keyword>
<evidence type="ECO:0000256" key="1">
    <source>
        <dbReference type="SAM" id="Coils"/>
    </source>
</evidence>
<proteinExistence type="predicted"/>
<keyword evidence="3" id="KW-1185">Reference proteome</keyword>
<sequence length="626" mass="71475">MSMEGPLSSAESSIHEIVTLVANYRTDEALARSQIAVLQKQWEDLRRDQDGLRQQQEEMKRQQEYFRQQQEVARRQEEVYRKQQEVLRSQEDVLRQQEMAVFRQLVDGRVLLDQAPLSLQRALYSAQSRAAEYKNRSALVHLLPTEIVSEIFLTGQHLQLYDPKWKSEKVRFEILVSHVSREWRAIALGTANLWKSASVFLDEPERIHAYLSRSAEALLELNLLSRIETSADELRCIWSVLIAPHLHRVESLSFIYRCPLQLKETLQLLSEACLPSLVHLSVDCPSAAEYFDIHRVEGFNMLAGGAPKLSSLRLNAILPEEGSTYLSSIRTLALTLPPSTRHSQFTSTQHIYSLLPSFIHLTTLSVDNWLPEGPRRRVTLPNLLCFKYGSFNRTDIPDIDALRDFLTTIIMPKVKSFIFEFETGMAVVELFRRLGSETHQEFLHLRDLVFVSQELMSTEVNPLRDRVVRVPSVSNPFEYVENLSLVNLSNTDVTLAPILGVEDTNNSTSFPRLPNLKNLTVGYPFLTPPMLRGILGKREAMGQPIPGLCVPDSFINDVTVFGSPQDIKLFHGQTHVNMERFDPGEFFASLEVLPLGEAETKAITRMGNRYARWHPLWQVNVGQSQT</sequence>
<accession>B0DLL4</accession>
<dbReference type="AlphaFoldDB" id="B0DLL4"/>
<dbReference type="RefSeq" id="XP_001884760.1">
    <property type="nucleotide sequence ID" value="XM_001884725.1"/>
</dbReference>
<dbReference type="OrthoDB" id="3030739at2759"/>
<dbReference type="STRING" id="486041.B0DLL4"/>
<dbReference type="KEGG" id="lbc:LACBIDRAFT_304423"/>